<dbReference type="SUPFAM" id="SSF56024">
    <property type="entry name" value="Phospholipase D/nuclease"/>
    <property type="match status" value="1"/>
</dbReference>
<dbReference type="PROSITE" id="PS51192">
    <property type="entry name" value="HELICASE_ATP_BIND_1"/>
    <property type="match status" value="1"/>
</dbReference>
<dbReference type="KEGG" id="ctm:Cabther_A0192"/>
<dbReference type="RefSeq" id="WP_014098703.1">
    <property type="nucleotide sequence ID" value="NC_016024.1"/>
</dbReference>
<dbReference type="GO" id="GO:0004386">
    <property type="term" value="F:helicase activity"/>
    <property type="evidence" value="ECO:0007669"/>
    <property type="project" value="UniProtKB-KW"/>
</dbReference>
<dbReference type="EMBL" id="CP002514">
    <property type="protein sequence ID" value="AEP10965.1"/>
    <property type="molecule type" value="Genomic_DNA"/>
</dbReference>
<keyword evidence="4" id="KW-0547">Nucleotide-binding</keyword>
<feature type="domain" description="Helicase ATP-binding" evidence="2">
    <location>
        <begin position="275"/>
        <end position="412"/>
    </location>
</feature>
<dbReference type="SMART" id="SM00487">
    <property type="entry name" value="DEXDc"/>
    <property type="match status" value="1"/>
</dbReference>
<feature type="domain" description="Helicase C-terminal" evidence="3">
    <location>
        <begin position="726"/>
        <end position="900"/>
    </location>
</feature>
<keyword evidence="1" id="KW-0378">Hydrolase</keyword>
<dbReference type="Proteomes" id="UP000006791">
    <property type="component" value="Chromosome 1"/>
</dbReference>
<keyword evidence="4" id="KW-0067">ATP-binding</keyword>
<dbReference type="CDD" id="cd09178">
    <property type="entry name" value="PLDc_N_Snf2_like"/>
    <property type="match status" value="1"/>
</dbReference>
<dbReference type="PROSITE" id="PS51194">
    <property type="entry name" value="HELICASE_CTER"/>
    <property type="match status" value="1"/>
</dbReference>
<evidence type="ECO:0000313" key="4">
    <source>
        <dbReference type="EMBL" id="AEP10965.1"/>
    </source>
</evidence>
<dbReference type="InterPro" id="IPR014001">
    <property type="entry name" value="Helicase_ATP-bd"/>
</dbReference>
<keyword evidence="4" id="KW-0347">Helicase</keyword>
<dbReference type="GO" id="GO:0016787">
    <property type="term" value="F:hydrolase activity"/>
    <property type="evidence" value="ECO:0007669"/>
    <property type="project" value="UniProtKB-KW"/>
</dbReference>
<dbReference type="Pfam" id="PF13091">
    <property type="entry name" value="PLDc_2"/>
    <property type="match status" value="1"/>
</dbReference>
<dbReference type="CDD" id="cd18793">
    <property type="entry name" value="SF2_C_SNF"/>
    <property type="match status" value="1"/>
</dbReference>
<name>G2LGK5_CHLTF</name>
<proteinExistence type="predicted"/>
<dbReference type="InterPro" id="IPR027417">
    <property type="entry name" value="P-loop_NTPase"/>
</dbReference>
<gene>
    <name evidence="4" type="ordered locus">Cabther_A0192</name>
</gene>
<dbReference type="Pfam" id="PF00271">
    <property type="entry name" value="Helicase_C"/>
    <property type="match status" value="1"/>
</dbReference>
<protein>
    <submittedName>
        <fullName evidence="4">Superfamily II DNA and RNA helicase</fullName>
    </submittedName>
</protein>
<dbReference type="InterPro" id="IPR049730">
    <property type="entry name" value="SNF2/RAD54-like_C"/>
</dbReference>
<dbReference type="PANTHER" id="PTHR45766:SF6">
    <property type="entry name" value="SWI_SNF-RELATED MATRIX-ASSOCIATED ACTIN-DEPENDENT REGULATOR OF CHROMATIN SUBFAMILY A-LIKE PROTEIN 1"/>
    <property type="match status" value="1"/>
</dbReference>
<dbReference type="InterPro" id="IPR038718">
    <property type="entry name" value="SNF2-like_sf"/>
</dbReference>
<accession>G2LGK5</accession>
<dbReference type="AlphaFoldDB" id="G2LGK5"/>
<evidence type="ECO:0000313" key="5">
    <source>
        <dbReference type="Proteomes" id="UP000006791"/>
    </source>
</evidence>
<dbReference type="InterPro" id="IPR025202">
    <property type="entry name" value="PLD-like_dom"/>
</dbReference>
<dbReference type="SMART" id="SM00490">
    <property type="entry name" value="HELICc"/>
    <property type="match status" value="1"/>
</dbReference>
<dbReference type="Gene3D" id="3.40.50.10810">
    <property type="entry name" value="Tandem AAA-ATPase domain"/>
    <property type="match status" value="2"/>
</dbReference>
<evidence type="ECO:0000256" key="1">
    <source>
        <dbReference type="ARBA" id="ARBA00022801"/>
    </source>
</evidence>
<evidence type="ECO:0000259" key="3">
    <source>
        <dbReference type="PROSITE" id="PS51194"/>
    </source>
</evidence>
<dbReference type="HOGENOM" id="CLU_008466_0_1_0"/>
<organism evidence="4 5">
    <name type="scientific">Chloracidobacterium thermophilum (strain B)</name>
    <dbReference type="NCBI Taxonomy" id="981222"/>
    <lineage>
        <taxon>Bacteria</taxon>
        <taxon>Pseudomonadati</taxon>
        <taxon>Acidobacteriota</taxon>
        <taxon>Terriglobia</taxon>
        <taxon>Terriglobales</taxon>
        <taxon>Acidobacteriaceae</taxon>
        <taxon>Chloracidobacterium</taxon>
    </lineage>
</organism>
<dbReference type="PANTHER" id="PTHR45766">
    <property type="entry name" value="DNA ANNEALING HELICASE AND ENDONUCLEASE ZRANB3 FAMILY MEMBER"/>
    <property type="match status" value="1"/>
</dbReference>
<dbReference type="STRING" id="981222.Cabther_A0192"/>
<dbReference type="Gene3D" id="3.30.870.10">
    <property type="entry name" value="Endonuclease Chain A"/>
    <property type="match status" value="1"/>
</dbReference>
<dbReference type="InterPro" id="IPR001650">
    <property type="entry name" value="Helicase_C-like"/>
</dbReference>
<dbReference type="SUPFAM" id="SSF52540">
    <property type="entry name" value="P-loop containing nucleoside triphosphate hydrolases"/>
    <property type="match status" value="2"/>
</dbReference>
<evidence type="ECO:0000259" key="2">
    <source>
        <dbReference type="PROSITE" id="PS51192"/>
    </source>
</evidence>
<dbReference type="Gene3D" id="3.40.50.300">
    <property type="entry name" value="P-loop containing nucleotide triphosphate hydrolases"/>
    <property type="match status" value="1"/>
</dbReference>
<dbReference type="OrthoDB" id="9814088at2"/>
<sequence>MPKIYDNIEWPLVEGLRRILPEAVACSFCVGYLNLRGWDQLADSIEHLGGSDEHHACRILVGMHRPPDEGMRLLQGIHRQTGATGQPSLPIDGPTAARLRRRITESFKEQLEFGVPSNAAERTLQQLSRQLRERKVFIRAFLRYPLHAKLYLVRREDTVTPLIGFVGSSNLTLAGLSRQGELNVDVVEQDAARKLQGWFDERWNDDLAVDLSSELADLIDQSWARKELIRPYLIYLRIAYHLSEDARQGEREFKVPAMFRDVLLDFQKAAVSLAAKKLHRHGGVLLGDVVGLGKTLMATAIARLMQEDSGDNTLVICPPKLAPMWDRYMQEYQIAGRVLSIGRAISELPGLPRYRLVIIDESHNLRNREGERYKAIQEYIAQNESRVLLLTATPYNKHYTDISNQLRLFLDEDRDLHVRPERYFQWLARKRGETEADFIARFQTSPHSLRAFEQSLFPEDWQDLMRLFLVRRTRQFIIRHYAEFDAASGRHYVRLNGQPHYFPARQPKRVNFAINEADPKDQYARLFRDEVVKVIEDLALPRYGLANYLKPKAEKGASAEEKRILANLNRAGKRLIGFCRINLFKRLESSGQSFLLSVQRHMVRNLITLHALEKNLPIPIGTQDAAMLDTAMSDADEAAVDISDPDNIEAAEATEPPAQKEKTWDEYQKRAGEIYKAYRQNHHDRFDWLNPRFFTKKLADALRSDTQALHRILESAGQWQPAADTKLQALLELLRTHRDEKVLVFTQFADTALYLHKQLRATGMEDVAVLTNQVGDPVTLSRRFSPSTNGGLAAGETGLRVLIATDVLAEGQNLQDAHIVVNYDLPWAIVRLIQRAGRIDRIGQKHDTILIYSFWPAEGVEKIIRLRQRLVARLQQHQEVIGSDDSFFGEAAAQRLRDLYTEKAGTLDDEGADEDIDLASLALQVWNSASADDRKACLSLPPIVSATRALRCSGERPFAPADGPPGVVTYLRYPDGTDALIRVDEHGSLVSQSLSAIFRDIACPPETPPLERTEQHHELVARCVEMATEEHVTGGHLGSLRSVRRKLWERLNKYRDRLKAGEGELPFAPAVSPDRLQQLDAVLDMIWWYPLKSAAREAISRQMRLGIADPDLLDMVARRAGEDNLCEIREKEADESAGPHIICSLGLIATGAK</sequence>
<keyword evidence="5" id="KW-1185">Reference proteome</keyword>
<reference evidence="4 5" key="1">
    <citation type="journal article" date="2012" name="Environ. Microbiol.">
        <title>Complete genome of Candidatus Chloracidobacterium thermophilum, a chlorophyll-based photoheterotroph belonging to the phylum Acidobacteria.</title>
        <authorList>
            <person name="Garcia Costas A.M."/>
            <person name="Liu Z."/>
            <person name="Tomsho L.P."/>
            <person name="Schuster S.C."/>
            <person name="Ward D.M."/>
            <person name="Bryant D.A."/>
        </authorList>
    </citation>
    <scope>NUCLEOTIDE SEQUENCE [LARGE SCALE GENOMIC DNA]</scope>
    <source>
        <strain evidence="4 5">B</strain>
    </source>
</reference>